<sequence length="242" mass="27727">MTDPHRKPSLLARLLLVALVRNHSRIRRELRDSAVETNRLKADIRQKDRELKDNNEELRMLKLEKLERQLEETTKDDRESIHLSAADAHKMTADMLLEVARANAEKDRMKESRDLAHRALERAAHSPSSTANAHSKRHLESHDLDLPSVKKQKHGHKKVPCTHCYQYKLMRKCDDGAPCWPCIFLGTECKRMKCNNFETGTCQKSQCTMAHEDDDFPDASLVPQGHVGQIIGPAPYVPKRVT</sequence>
<reference evidence="4" key="1">
    <citation type="journal article" date="2020" name="Stud. Mycol.">
        <title>101 Dothideomycetes genomes: a test case for predicting lifestyles and emergence of pathogens.</title>
        <authorList>
            <person name="Haridas S."/>
            <person name="Albert R."/>
            <person name="Binder M."/>
            <person name="Bloem J."/>
            <person name="Labutti K."/>
            <person name="Salamov A."/>
            <person name="Andreopoulos B."/>
            <person name="Baker S."/>
            <person name="Barry K."/>
            <person name="Bills G."/>
            <person name="Bluhm B."/>
            <person name="Cannon C."/>
            <person name="Castanera R."/>
            <person name="Culley D."/>
            <person name="Daum C."/>
            <person name="Ezra D."/>
            <person name="Gonzalez J."/>
            <person name="Henrissat B."/>
            <person name="Kuo A."/>
            <person name="Liang C."/>
            <person name="Lipzen A."/>
            <person name="Lutzoni F."/>
            <person name="Magnuson J."/>
            <person name="Mondo S."/>
            <person name="Nolan M."/>
            <person name="Ohm R."/>
            <person name="Pangilinan J."/>
            <person name="Park H.-J."/>
            <person name="Ramirez L."/>
            <person name="Alfaro M."/>
            <person name="Sun H."/>
            <person name="Tritt A."/>
            <person name="Yoshinaga Y."/>
            <person name="Zwiers L.-H."/>
            <person name="Turgeon B."/>
            <person name="Goodwin S."/>
            <person name="Spatafora J."/>
            <person name="Crous P."/>
            <person name="Grigoriev I."/>
        </authorList>
    </citation>
    <scope>NUCLEOTIDE SEQUENCE</scope>
    <source>
        <strain evidence="4">CBS 627.86</strain>
    </source>
</reference>
<keyword evidence="5" id="KW-1185">Reference proteome</keyword>
<evidence type="ECO:0000313" key="5">
    <source>
        <dbReference type="Proteomes" id="UP000799770"/>
    </source>
</evidence>
<evidence type="ECO:0000256" key="2">
    <source>
        <dbReference type="SAM" id="Coils"/>
    </source>
</evidence>
<dbReference type="PROSITE" id="PS50103">
    <property type="entry name" value="ZF_C3H1"/>
    <property type="match status" value="1"/>
</dbReference>
<evidence type="ECO:0000256" key="1">
    <source>
        <dbReference type="PROSITE-ProRule" id="PRU00723"/>
    </source>
</evidence>
<dbReference type="InterPro" id="IPR000571">
    <property type="entry name" value="Znf_CCCH"/>
</dbReference>
<organism evidence="4 5">
    <name type="scientific">Lophiotrema nucula</name>
    <dbReference type="NCBI Taxonomy" id="690887"/>
    <lineage>
        <taxon>Eukaryota</taxon>
        <taxon>Fungi</taxon>
        <taxon>Dikarya</taxon>
        <taxon>Ascomycota</taxon>
        <taxon>Pezizomycotina</taxon>
        <taxon>Dothideomycetes</taxon>
        <taxon>Pleosporomycetidae</taxon>
        <taxon>Pleosporales</taxon>
        <taxon>Lophiotremataceae</taxon>
        <taxon>Lophiotrema</taxon>
    </lineage>
</organism>
<feature type="zinc finger region" description="C3H1-type" evidence="1">
    <location>
        <begin position="188"/>
        <end position="214"/>
    </location>
</feature>
<dbReference type="AlphaFoldDB" id="A0A6A5ZVI5"/>
<keyword evidence="2" id="KW-0175">Coiled coil</keyword>
<protein>
    <recommendedName>
        <fullName evidence="3">C3H1-type domain-containing protein</fullName>
    </recommendedName>
</protein>
<name>A0A6A5ZVI5_9PLEO</name>
<dbReference type="EMBL" id="ML977310">
    <property type="protein sequence ID" value="KAF2123065.1"/>
    <property type="molecule type" value="Genomic_DNA"/>
</dbReference>
<keyword evidence="1" id="KW-0479">Metal-binding</keyword>
<proteinExistence type="predicted"/>
<dbReference type="Proteomes" id="UP000799770">
    <property type="component" value="Unassembled WGS sequence"/>
</dbReference>
<gene>
    <name evidence="4" type="ORF">BDV96DRAFT_639613</name>
</gene>
<dbReference type="GO" id="GO:0008270">
    <property type="term" value="F:zinc ion binding"/>
    <property type="evidence" value="ECO:0007669"/>
    <property type="project" value="UniProtKB-KW"/>
</dbReference>
<feature type="coiled-coil region" evidence="2">
    <location>
        <begin position="37"/>
        <end position="64"/>
    </location>
</feature>
<evidence type="ECO:0000313" key="4">
    <source>
        <dbReference type="EMBL" id="KAF2123065.1"/>
    </source>
</evidence>
<accession>A0A6A5ZVI5</accession>
<feature type="domain" description="C3H1-type" evidence="3">
    <location>
        <begin position="188"/>
        <end position="214"/>
    </location>
</feature>
<keyword evidence="1" id="KW-0862">Zinc</keyword>
<keyword evidence="1" id="KW-0863">Zinc-finger</keyword>
<evidence type="ECO:0000259" key="3">
    <source>
        <dbReference type="PROSITE" id="PS50103"/>
    </source>
</evidence>